<feature type="transmembrane region" description="Helical" evidence="2">
    <location>
        <begin position="46"/>
        <end position="67"/>
    </location>
</feature>
<dbReference type="InterPro" id="IPR015943">
    <property type="entry name" value="WD40/YVTN_repeat-like_dom_sf"/>
</dbReference>
<evidence type="ECO:0000256" key="1">
    <source>
        <dbReference type="SAM" id="MobiDB-lite"/>
    </source>
</evidence>
<evidence type="ECO:0000256" key="2">
    <source>
        <dbReference type="SAM" id="Phobius"/>
    </source>
</evidence>
<gene>
    <name evidence="3" type="ORF">ACFPJ6_01610</name>
</gene>
<keyword evidence="2" id="KW-1133">Transmembrane helix</keyword>
<reference evidence="4" key="1">
    <citation type="journal article" date="2019" name="Int. J. Syst. Evol. Microbiol.">
        <title>The Global Catalogue of Microorganisms (GCM) 10K type strain sequencing project: providing services to taxonomists for standard genome sequencing and annotation.</title>
        <authorList>
            <consortium name="The Broad Institute Genomics Platform"/>
            <consortium name="The Broad Institute Genome Sequencing Center for Infectious Disease"/>
            <person name="Wu L."/>
            <person name="Ma J."/>
        </authorList>
    </citation>
    <scope>NUCLEOTIDE SEQUENCE [LARGE SCALE GENOMIC DNA]</scope>
    <source>
        <strain evidence="4">CCUG 43114</strain>
    </source>
</reference>
<organism evidence="3 4">
    <name type="scientific">Aquipuribacter nitratireducens</name>
    <dbReference type="NCBI Taxonomy" id="650104"/>
    <lineage>
        <taxon>Bacteria</taxon>
        <taxon>Bacillati</taxon>
        <taxon>Actinomycetota</taxon>
        <taxon>Actinomycetes</taxon>
        <taxon>Micrococcales</taxon>
        <taxon>Intrasporangiaceae</taxon>
        <taxon>Aquipuribacter</taxon>
    </lineage>
</organism>
<feature type="compositionally biased region" description="Low complexity" evidence="1">
    <location>
        <begin position="83"/>
        <end position="93"/>
    </location>
</feature>
<accession>A0ABW0GHS0</accession>
<dbReference type="EMBL" id="JBHSLD010000001">
    <property type="protein sequence ID" value="MFC5379478.1"/>
    <property type="molecule type" value="Genomic_DNA"/>
</dbReference>
<keyword evidence="2" id="KW-0812">Transmembrane</keyword>
<dbReference type="Proteomes" id="UP001596122">
    <property type="component" value="Unassembled WGS sequence"/>
</dbReference>
<feature type="region of interest" description="Disordered" evidence="1">
    <location>
        <begin position="69"/>
        <end position="93"/>
    </location>
</feature>
<keyword evidence="2" id="KW-0472">Membrane</keyword>
<evidence type="ECO:0008006" key="5">
    <source>
        <dbReference type="Google" id="ProtNLM"/>
    </source>
</evidence>
<dbReference type="Gene3D" id="2.130.10.10">
    <property type="entry name" value="YVTN repeat-like/Quinoprotein amine dehydrogenase"/>
    <property type="match status" value="1"/>
</dbReference>
<dbReference type="InterPro" id="IPR011044">
    <property type="entry name" value="Quino_amine_DH_bsu"/>
</dbReference>
<dbReference type="RefSeq" id="WP_340266300.1">
    <property type="nucleotide sequence ID" value="NZ_JBBEOG010000001.1"/>
</dbReference>
<evidence type="ECO:0000313" key="4">
    <source>
        <dbReference type="Proteomes" id="UP001596122"/>
    </source>
</evidence>
<protein>
    <recommendedName>
        <fullName evidence="5">Virginiamycin B lyase</fullName>
    </recommendedName>
</protein>
<dbReference type="SUPFAM" id="SSF50969">
    <property type="entry name" value="YVTN repeat-like/Quinoprotein amine dehydrogenase"/>
    <property type="match status" value="1"/>
</dbReference>
<evidence type="ECO:0000313" key="3">
    <source>
        <dbReference type="EMBL" id="MFC5379478.1"/>
    </source>
</evidence>
<sequence>MSRHQDQLEDELRAALAARAETVRPRPGAWDELRSRARRPPRGPRVAVALGVAAAAATTVAVVALAGSPSDTPVVPVRPAPPSALATPSPTRPADGTVLGTWSVPGFPTGASAGLGHVWVTSARDGGGVVLSRIDPADGGLVEVELPPGRVEAPALSADMVWVHLREEVLGVDPDTLEVRTRVAVGDGFGIGASGEQVWASDGAAGLARIDPADGTVAERVPLPGPAERVLVQPDGAVVVTVPALGAAVRVAPDGAVGDPAPLGGRPGALLAGDGLVWVGVPETDELVGLDPTTLVEVRRLTVPGGRDEQDPYAVHDPDRDAFWVTAGGGTLAQVRADDGRIVQHLRLGGWLFAGPAAYAAGDVWYVAHGSRQVLRIQPDPR</sequence>
<keyword evidence="4" id="KW-1185">Reference proteome</keyword>
<name>A0ABW0GHS0_9MICO</name>
<proteinExistence type="predicted"/>
<comment type="caution">
    <text evidence="3">The sequence shown here is derived from an EMBL/GenBank/DDBJ whole genome shotgun (WGS) entry which is preliminary data.</text>
</comment>